<protein>
    <submittedName>
        <fullName evidence="5">Interleukin-17 receptor E-like isoform X1</fullName>
    </submittedName>
</protein>
<gene>
    <name evidence="5" type="primary">IL17REL</name>
</gene>
<dbReference type="Pfam" id="PF15037">
    <property type="entry name" value="IL17_R_N"/>
    <property type="match status" value="1"/>
</dbReference>
<keyword evidence="1 2" id="KW-0732">Signal</keyword>
<proteinExistence type="predicted"/>
<feature type="chain" id="PRO_5046333467" evidence="2">
    <location>
        <begin position="22"/>
        <end position="496"/>
    </location>
</feature>
<dbReference type="Proteomes" id="UP001652624">
    <property type="component" value="Chromosome 4"/>
</dbReference>
<dbReference type="RefSeq" id="XP_060046853.1">
    <property type="nucleotide sequence ID" value="XM_060190870.1"/>
</dbReference>
<evidence type="ECO:0000256" key="1">
    <source>
        <dbReference type="ARBA" id="ARBA00022729"/>
    </source>
</evidence>
<feature type="domain" description="Interleukin-17 receptor C/E N-terminal" evidence="3">
    <location>
        <begin position="159"/>
        <end position="402"/>
    </location>
</feature>
<evidence type="ECO:0000313" key="5">
    <source>
        <dbReference type="RefSeq" id="XP_060046853.1"/>
    </source>
</evidence>
<dbReference type="InterPro" id="IPR027841">
    <property type="entry name" value="IL-17_rcpt_C/E_N"/>
</dbReference>
<evidence type="ECO:0000259" key="3">
    <source>
        <dbReference type="Pfam" id="PF15037"/>
    </source>
</evidence>
<feature type="signal peptide" evidence="2">
    <location>
        <begin position="1"/>
        <end position="21"/>
    </location>
</feature>
<organism evidence="4 5">
    <name type="scientific">Erinaceus europaeus</name>
    <name type="common">Western European hedgehog</name>
    <dbReference type="NCBI Taxonomy" id="9365"/>
    <lineage>
        <taxon>Eukaryota</taxon>
        <taxon>Metazoa</taxon>
        <taxon>Chordata</taxon>
        <taxon>Craniata</taxon>
        <taxon>Vertebrata</taxon>
        <taxon>Euteleostomi</taxon>
        <taxon>Mammalia</taxon>
        <taxon>Eutheria</taxon>
        <taxon>Laurasiatheria</taxon>
        <taxon>Eulipotyphla</taxon>
        <taxon>Erinaceidae</taxon>
        <taxon>Erinaceinae</taxon>
        <taxon>Erinaceus</taxon>
    </lineage>
</organism>
<dbReference type="GeneID" id="103110260"/>
<evidence type="ECO:0000313" key="4">
    <source>
        <dbReference type="Proteomes" id="UP001652624"/>
    </source>
</evidence>
<accession>A0ABM3XDE6</accession>
<reference evidence="5" key="1">
    <citation type="submission" date="2025-08" db="UniProtKB">
        <authorList>
            <consortium name="RefSeq"/>
        </authorList>
    </citation>
    <scope>IDENTIFICATION</scope>
</reference>
<dbReference type="PANTHER" id="PTHR15583">
    <property type="entry name" value="INTERLEUKIN-17 RECEPTOR"/>
    <property type="match status" value="1"/>
</dbReference>
<sequence>MLLGEAVALLCLTWVAYQTLALPRIAECDLSCTQGFICKSRVKWNIFNSFCRPPPASLPESVLKGLTLSTAMKCAPYNNCSLLLRVQASLTLHGEHKPCWYSGCFTGRKGAKGAWPGLTSPACPLLHPEGLRGLEACSMNTNTQETVCQSVRISGVPSQLQFQVQFNCFKVSAAQSLYITLRTIPHFCGVQINQLYHVEDCRDEDMKRNLPDCFARKLTYQVDRSHKVILAQVHEAPGSLDFYLRLCLRWFTCEDVGVLVRVTADRTSTVSLPYNQELPCLCLEGWSATPDAVRIQICPFENDTEALWDAIQYHPGSQALSWEPACPVSGHVSLCWHPRPGTHCQELEHSRRPVQSRVQYLLVDPQPQLCLKFSTNLSFWIRCPFERWRSPAWKMMVQQAPSQSPIRVTFFSSSPAHFQVRLCHQRKPGPPTCYPALQATPLPLATGSQGELTAEPPVAFVDIPGDEVCAPGTCIQGWRTDVHFSAPQQLCDPKCS</sequence>
<name>A0ABM3XDE6_ERIEU</name>
<keyword evidence="4" id="KW-1185">Reference proteome</keyword>
<evidence type="ECO:0000256" key="2">
    <source>
        <dbReference type="SAM" id="SignalP"/>
    </source>
</evidence>
<dbReference type="PANTHER" id="PTHR15583:SF10">
    <property type="entry name" value="INTERLEUKIN-17 RECEPTOR E-LIKE-RELATED"/>
    <property type="match status" value="1"/>
</dbReference>
<dbReference type="InterPro" id="IPR039465">
    <property type="entry name" value="IL-17_rcpt-like"/>
</dbReference>